<organism evidence="2 3">
    <name type="scientific">Catenulispora yoronensis</name>
    <dbReference type="NCBI Taxonomy" id="450799"/>
    <lineage>
        <taxon>Bacteria</taxon>
        <taxon>Bacillati</taxon>
        <taxon>Actinomycetota</taxon>
        <taxon>Actinomycetes</taxon>
        <taxon>Catenulisporales</taxon>
        <taxon>Catenulisporaceae</taxon>
        <taxon>Catenulispora</taxon>
    </lineage>
</organism>
<proteinExistence type="predicted"/>
<sequence length="65" mass="7099">MPRRSVDLPFADRAGPADPKPKPRNRNRNRNRNPIRLPQDSDSARTSGPSRRTASSTSAAEGADT</sequence>
<keyword evidence="3" id="KW-1185">Reference proteome</keyword>
<evidence type="ECO:0000313" key="3">
    <source>
        <dbReference type="Proteomes" id="UP001500751"/>
    </source>
</evidence>
<dbReference type="EMBL" id="BAAAQN010000060">
    <property type="protein sequence ID" value="GAA2055028.1"/>
    <property type="molecule type" value="Genomic_DNA"/>
</dbReference>
<feature type="compositionally biased region" description="Low complexity" evidence="1">
    <location>
        <begin position="44"/>
        <end position="65"/>
    </location>
</feature>
<evidence type="ECO:0000313" key="2">
    <source>
        <dbReference type="EMBL" id="GAA2055028.1"/>
    </source>
</evidence>
<accession>A0ABP5GRG1</accession>
<protein>
    <submittedName>
        <fullName evidence="2">Uncharacterized protein</fullName>
    </submittedName>
</protein>
<dbReference type="Proteomes" id="UP001500751">
    <property type="component" value="Unassembled WGS sequence"/>
</dbReference>
<reference evidence="3" key="1">
    <citation type="journal article" date="2019" name="Int. J. Syst. Evol. Microbiol.">
        <title>The Global Catalogue of Microorganisms (GCM) 10K type strain sequencing project: providing services to taxonomists for standard genome sequencing and annotation.</title>
        <authorList>
            <consortium name="The Broad Institute Genomics Platform"/>
            <consortium name="The Broad Institute Genome Sequencing Center for Infectious Disease"/>
            <person name="Wu L."/>
            <person name="Ma J."/>
        </authorList>
    </citation>
    <scope>NUCLEOTIDE SEQUENCE [LARGE SCALE GENOMIC DNA]</scope>
    <source>
        <strain evidence="3">JCM 16014</strain>
    </source>
</reference>
<comment type="caution">
    <text evidence="2">The sequence shown here is derived from an EMBL/GenBank/DDBJ whole genome shotgun (WGS) entry which is preliminary data.</text>
</comment>
<name>A0ABP5GRG1_9ACTN</name>
<feature type="compositionally biased region" description="Basic residues" evidence="1">
    <location>
        <begin position="22"/>
        <end position="33"/>
    </location>
</feature>
<gene>
    <name evidence="2" type="ORF">GCM10009839_74370</name>
</gene>
<evidence type="ECO:0000256" key="1">
    <source>
        <dbReference type="SAM" id="MobiDB-lite"/>
    </source>
</evidence>
<feature type="region of interest" description="Disordered" evidence="1">
    <location>
        <begin position="1"/>
        <end position="65"/>
    </location>
</feature>